<keyword evidence="3" id="KW-1185">Reference proteome</keyword>
<reference evidence="2 3" key="1">
    <citation type="submission" date="2019-07" db="EMBL/GenBank/DDBJ databases">
        <title>Annotation for the trematode Paragonimus westermani.</title>
        <authorList>
            <person name="Choi Y.-J."/>
        </authorList>
    </citation>
    <scope>NUCLEOTIDE SEQUENCE [LARGE SCALE GENOMIC DNA]</scope>
    <source>
        <strain evidence="2">180907_Pwestermani</strain>
    </source>
</reference>
<name>A0A8T0DLZ2_9TREM</name>
<proteinExistence type="predicted"/>
<dbReference type="EMBL" id="JTDF01003174">
    <property type="protein sequence ID" value="KAF8568018.1"/>
    <property type="molecule type" value="Genomic_DNA"/>
</dbReference>
<sequence>MDGKRSRAMSSFAASPGRYRLGTPKLDFLHASTDDLGLGRHTNASKLRSTFQLLKFGRCVSGTCNNLDKMCTSVNRRERTLPDVSPVECNKAEPMYISLRRKLAKQLKLAPEKLYGFLLGSQVTKQVARLTNQPATLFSKSPSKNKVTRRRIVSSPQERLSRELSEMNTFAEVNPKEQTDVTENCVTNVPNGVRRSVNLSGQSMLEQTCRLSNGSPVQLTIIGSPRILSGNKNQVDESPKTADGTNSLASRCGSYVPIRNPTRITSPEYGGREYLNSHSPITNRTVSIPSWSDKPEHNLCAAELCVIGNRPSSINSSRSISRTGAEANESWDDSDVTCLTSTKLEGSLLRARSSSARRLRQTEKFDTQREDSRQQMIRPTKDSDEPSVQKPCVDCPKQNMTSVATSQKNNVDRPKSDKVRENTMERGVPEQDIALQEIRSTSETPDKLVQEPRVKFGPVAVDLHGGLRPISPVLQCGRRQPF</sequence>
<dbReference type="OrthoDB" id="6265844at2759"/>
<feature type="compositionally biased region" description="Basic and acidic residues" evidence="1">
    <location>
        <begin position="360"/>
        <end position="384"/>
    </location>
</feature>
<evidence type="ECO:0000313" key="3">
    <source>
        <dbReference type="Proteomes" id="UP000699462"/>
    </source>
</evidence>
<feature type="region of interest" description="Disordered" evidence="1">
    <location>
        <begin position="139"/>
        <end position="160"/>
    </location>
</feature>
<evidence type="ECO:0000313" key="2">
    <source>
        <dbReference type="EMBL" id="KAF8568018.1"/>
    </source>
</evidence>
<feature type="region of interest" description="Disordered" evidence="1">
    <location>
        <begin position="351"/>
        <end position="390"/>
    </location>
</feature>
<dbReference type="AlphaFoldDB" id="A0A8T0DLZ2"/>
<organism evidence="2 3">
    <name type="scientific">Paragonimus westermani</name>
    <dbReference type="NCBI Taxonomy" id="34504"/>
    <lineage>
        <taxon>Eukaryota</taxon>
        <taxon>Metazoa</taxon>
        <taxon>Spiralia</taxon>
        <taxon>Lophotrochozoa</taxon>
        <taxon>Platyhelminthes</taxon>
        <taxon>Trematoda</taxon>
        <taxon>Digenea</taxon>
        <taxon>Plagiorchiida</taxon>
        <taxon>Troglotremata</taxon>
        <taxon>Troglotrematidae</taxon>
        <taxon>Paragonimus</taxon>
    </lineage>
</organism>
<protein>
    <submittedName>
        <fullName evidence="2">Uncharacterized protein</fullName>
    </submittedName>
</protein>
<gene>
    <name evidence="2" type="ORF">P879_01502</name>
</gene>
<comment type="caution">
    <text evidence="2">The sequence shown here is derived from an EMBL/GenBank/DDBJ whole genome shotgun (WGS) entry which is preliminary data.</text>
</comment>
<feature type="region of interest" description="Disordered" evidence="1">
    <location>
        <begin position="230"/>
        <end position="249"/>
    </location>
</feature>
<accession>A0A8T0DLZ2</accession>
<dbReference type="Proteomes" id="UP000699462">
    <property type="component" value="Unassembled WGS sequence"/>
</dbReference>
<evidence type="ECO:0000256" key="1">
    <source>
        <dbReference type="SAM" id="MobiDB-lite"/>
    </source>
</evidence>